<gene>
    <name evidence="2" type="ORF">GAN75_09535</name>
</gene>
<comment type="caution">
    <text evidence="2">The sequence shown here is derived from an EMBL/GenBank/DDBJ whole genome shotgun (WGS) entry which is preliminary data.</text>
</comment>
<dbReference type="EMBL" id="WCRW01000005">
    <property type="protein sequence ID" value="KAB4456812.1"/>
    <property type="molecule type" value="Genomic_DNA"/>
</dbReference>
<protein>
    <submittedName>
        <fullName evidence="2">Uncharacterized protein</fullName>
    </submittedName>
</protein>
<name>A0A7J5JZ42_BACT4</name>
<reference evidence="2 3" key="1">
    <citation type="journal article" date="2019" name="Nat. Med.">
        <title>A library of human gut bacterial isolates paired with longitudinal multiomics data enables mechanistic microbiome research.</title>
        <authorList>
            <person name="Poyet M."/>
            <person name="Groussin M."/>
            <person name="Gibbons S.M."/>
            <person name="Avila-Pacheco J."/>
            <person name="Jiang X."/>
            <person name="Kearney S.M."/>
            <person name="Perrotta A.R."/>
            <person name="Berdy B."/>
            <person name="Zhao S."/>
            <person name="Lieberman T.D."/>
            <person name="Swanson P.K."/>
            <person name="Smith M."/>
            <person name="Roesemann S."/>
            <person name="Alexander J.E."/>
            <person name="Rich S.A."/>
            <person name="Livny J."/>
            <person name="Vlamakis H."/>
            <person name="Clish C."/>
            <person name="Bullock K."/>
            <person name="Deik A."/>
            <person name="Scott J."/>
            <person name="Pierce K.A."/>
            <person name="Xavier R.J."/>
            <person name="Alm E.J."/>
        </authorList>
    </citation>
    <scope>NUCLEOTIDE SEQUENCE [LARGE SCALE GENOMIC DNA]</scope>
    <source>
        <strain evidence="2 3">BIOML-A160</strain>
    </source>
</reference>
<evidence type="ECO:0000313" key="3">
    <source>
        <dbReference type="Proteomes" id="UP000436825"/>
    </source>
</evidence>
<keyword evidence="1" id="KW-1133">Transmembrane helix</keyword>
<evidence type="ECO:0000313" key="2">
    <source>
        <dbReference type="EMBL" id="KAB4456812.1"/>
    </source>
</evidence>
<accession>A0A7J5JZ42</accession>
<keyword evidence="1" id="KW-0472">Membrane</keyword>
<sequence>MRQPDTSALRERLNNYTPGQELEQDKQELEGLPQEVSDQIFAMRNLLKEINKLKEELHGIHGSLMHTVKRERAAFNALDAAKDSADNIVNGICNAIVKAERHTIIQATVGTDELEKVNQCSATHIKAEEELLERHRNKLARHLRDNEGVWLSNHWMNILLVVHAICVFAAILWVYCKRL</sequence>
<proteinExistence type="predicted"/>
<dbReference type="Proteomes" id="UP000436825">
    <property type="component" value="Unassembled WGS sequence"/>
</dbReference>
<keyword evidence="1" id="KW-0812">Transmembrane</keyword>
<organism evidence="2 3">
    <name type="scientific">Bacteroides thetaiotaomicron</name>
    <dbReference type="NCBI Taxonomy" id="818"/>
    <lineage>
        <taxon>Bacteria</taxon>
        <taxon>Pseudomonadati</taxon>
        <taxon>Bacteroidota</taxon>
        <taxon>Bacteroidia</taxon>
        <taxon>Bacteroidales</taxon>
        <taxon>Bacteroidaceae</taxon>
        <taxon>Bacteroides</taxon>
    </lineage>
</organism>
<dbReference type="AlphaFoldDB" id="A0A7J5JZ42"/>
<evidence type="ECO:0000256" key="1">
    <source>
        <dbReference type="SAM" id="Phobius"/>
    </source>
</evidence>
<feature type="transmembrane region" description="Helical" evidence="1">
    <location>
        <begin position="155"/>
        <end position="176"/>
    </location>
</feature>